<feature type="chain" id="PRO_5014649781" evidence="2">
    <location>
        <begin position="19"/>
        <end position="71"/>
    </location>
</feature>
<evidence type="ECO:0000313" key="3">
    <source>
        <dbReference type="EMBL" id="MBW63577.1"/>
    </source>
</evidence>
<feature type="compositionally biased region" description="Polar residues" evidence="1">
    <location>
        <begin position="49"/>
        <end position="71"/>
    </location>
</feature>
<dbReference type="AlphaFoldDB" id="A0A2M4CE04"/>
<protein>
    <submittedName>
        <fullName evidence="3">Putative secreted protein</fullName>
    </submittedName>
</protein>
<dbReference type="EMBL" id="GGFJ01014436">
    <property type="protein sequence ID" value="MBW63577.1"/>
    <property type="molecule type" value="Transcribed_RNA"/>
</dbReference>
<proteinExistence type="predicted"/>
<name>A0A2M4CE04_9DIPT</name>
<organism evidence="3">
    <name type="scientific">Anopheles marajoara</name>
    <dbReference type="NCBI Taxonomy" id="58244"/>
    <lineage>
        <taxon>Eukaryota</taxon>
        <taxon>Metazoa</taxon>
        <taxon>Ecdysozoa</taxon>
        <taxon>Arthropoda</taxon>
        <taxon>Hexapoda</taxon>
        <taxon>Insecta</taxon>
        <taxon>Pterygota</taxon>
        <taxon>Neoptera</taxon>
        <taxon>Endopterygota</taxon>
        <taxon>Diptera</taxon>
        <taxon>Nematocera</taxon>
        <taxon>Culicoidea</taxon>
        <taxon>Culicidae</taxon>
        <taxon>Anophelinae</taxon>
        <taxon>Anopheles</taxon>
    </lineage>
</organism>
<evidence type="ECO:0000256" key="2">
    <source>
        <dbReference type="SAM" id="SignalP"/>
    </source>
</evidence>
<sequence length="71" mass="7877">MEGYTLTTLLMLVTTVRSVSNLHTRKNHMKLHTVASNSHVHSALRCTDTRPNSTSTTGKAIANSFTKKYKS</sequence>
<reference evidence="3" key="1">
    <citation type="submission" date="2018-01" db="EMBL/GenBank/DDBJ databases">
        <title>An insight into the sialome of Amazonian anophelines.</title>
        <authorList>
            <person name="Ribeiro J.M."/>
            <person name="Scarpassa V."/>
            <person name="Calvo E."/>
        </authorList>
    </citation>
    <scope>NUCLEOTIDE SEQUENCE</scope>
    <source>
        <tissue evidence="3">Salivary glands</tissue>
    </source>
</reference>
<feature type="signal peptide" evidence="2">
    <location>
        <begin position="1"/>
        <end position="18"/>
    </location>
</feature>
<evidence type="ECO:0000256" key="1">
    <source>
        <dbReference type="SAM" id="MobiDB-lite"/>
    </source>
</evidence>
<keyword evidence="2" id="KW-0732">Signal</keyword>
<accession>A0A2M4CE04</accession>
<feature type="region of interest" description="Disordered" evidence="1">
    <location>
        <begin position="39"/>
        <end position="71"/>
    </location>
</feature>